<dbReference type="Pfam" id="PF00571">
    <property type="entry name" value="CBS"/>
    <property type="match status" value="2"/>
</dbReference>
<evidence type="ECO:0000313" key="4">
    <source>
        <dbReference type="EMBL" id="OGY74144.1"/>
    </source>
</evidence>
<keyword evidence="1 2" id="KW-0129">CBS domain</keyword>
<sequence length="170" mass="18665">MRCKIDVATVKKFHGGSFMIAQDIMTTDLVTVTEDTPITEAATVLEQHALTGMPVVQGTKVVGIITEGDFILKNTHLHLPSLVRILGSLNFDRRAKKLINTEYQTLSRGIVKDIMTRNVVTVKPSMDVTKVVELFRSKNVNPVPVVDDTNNLIGIISKADLVKLVSGLLK</sequence>
<evidence type="ECO:0000256" key="1">
    <source>
        <dbReference type="ARBA" id="ARBA00023122"/>
    </source>
</evidence>
<dbReference type="PANTHER" id="PTHR43080">
    <property type="entry name" value="CBS DOMAIN-CONTAINING PROTEIN CBSX3, MITOCHONDRIAL"/>
    <property type="match status" value="1"/>
</dbReference>
<evidence type="ECO:0000256" key="2">
    <source>
        <dbReference type="PROSITE-ProRule" id="PRU00703"/>
    </source>
</evidence>
<dbReference type="AlphaFoldDB" id="A0A1G2ABB6"/>
<dbReference type="Gene3D" id="3.10.580.10">
    <property type="entry name" value="CBS-domain"/>
    <property type="match status" value="1"/>
</dbReference>
<evidence type="ECO:0000313" key="5">
    <source>
        <dbReference type="Proteomes" id="UP000178315"/>
    </source>
</evidence>
<accession>A0A1G2ABB6</accession>
<dbReference type="EMBL" id="MHJU01000003">
    <property type="protein sequence ID" value="OGY74144.1"/>
    <property type="molecule type" value="Genomic_DNA"/>
</dbReference>
<comment type="caution">
    <text evidence="4">The sequence shown here is derived from an EMBL/GenBank/DDBJ whole genome shotgun (WGS) entry which is preliminary data.</text>
</comment>
<dbReference type="Proteomes" id="UP000178315">
    <property type="component" value="Unassembled WGS sequence"/>
</dbReference>
<dbReference type="SUPFAM" id="SSF54631">
    <property type="entry name" value="CBS-domain pair"/>
    <property type="match status" value="1"/>
</dbReference>
<name>A0A1G2ABB6_9BACT</name>
<protein>
    <recommendedName>
        <fullName evidence="3">CBS domain-containing protein</fullName>
    </recommendedName>
</protein>
<dbReference type="SMART" id="SM00116">
    <property type="entry name" value="CBS"/>
    <property type="match status" value="2"/>
</dbReference>
<proteinExistence type="predicted"/>
<organism evidence="4 5">
    <name type="scientific">Candidatus Jacksonbacteria bacterium RIFCSPLOWO2_02_FULL_44_20</name>
    <dbReference type="NCBI Taxonomy" id="1798460"/>
    <lineage>
        <taxon>Bacteria</taxon>
        <taxon>Candidatus Jacksoniibacteriota</taxon>
    </lineage>
</organism>
<dbReference type="InterPro" id="IPR000644">
    <property type="entry name" value="CBS_dom"/>
</dbReference>
<dbReference type="CDD" id="cd04586">
    <property type="entry name" value="CBS_pair_BON_assoc"/>
    <property type="match status" value="1"/>
</dbReference>
<dbReference type="InterPro" id="IPR046342">
    <property type="entry name" value="CBS_dom_sf"/>
</dbReference>
<dbReference type="PANTHER" id="PTHR43080:SF26">
    <property type="entry name" value="REGULATORY PROTEIN"/>
    <property type="match status" value="1"/>
</dbReference>
<feature type="domain" description="CBS" evidence="3">
    <location>
        <begin position="25"/>
        <end position="81"/>
    </location>
</feature>
<reference evidence="4 5" key="1">
    <citation type="journal article" date="2016" name="Nat. Commun.">
        <title>Thousands of microbial genomes shed light on interconnected biogeochemical processes in an aquifer system.</title>
        <authorList>
            <person name="Anantharaman K."/>
            <person name="Brown C.T."/>
            <person name="Hug L.A."/>
            <person name="Sharon I."/>
            <person name="Castelle C.J."/>
            <person name="Probst A.J."/>
            <person name="Thomas B.C."/>
            <person name="Singh A."/>
            <person name="Wilkins M.J."/>
            <person name="Karaoz U."/>
            <person name="Brodie E.L."/>
            <person name="Williams K.H."/>
            <person name="Hubbard S.S."/>
            <person name="Banfield J.F."/>
        </authorList>
    </citation>
    <scope>NUCLEOTIDE SEQUENCE [LARGE SCALE GENOMIC DNA]</scope>
</reference>
<evidence type="ECO:0000259" key="3">
    <source>
        <dbReference type="PROSITE" id="PS51371"/>
    </source>
</evidence>
<feature type="domain" description="CBS" evidence="3">
    <location>
        <begin position="115"/>
        <end position="170"/>
    </location>
</feature>
<gene>
    <name evidence="4" type="ORF">A3H61_04405</name>
</gene>
<dbReference type="PROSITE" id="PS51371">
    <property type="entry name" value="CBS"/>
    <property type="match status" value="2"/>
</dbReference>
<dbReference type="InterPro" id="IPR051257">
    <property type="entry name" value="Diverse_CBS-Domain"/>
</dbReference>